<keyword evidence="5" id="KW-1185">Reference proteome</keyword>
<keyword evidence="1" id="KW-0597">Phosphoprotein</keyword>
<feature type="modified residue" description="4-aspartylphosphate" evidence="1">
    <location>
        <position position="55"/>
    </location>
</feature>
<dbReference type="PROSITE" id="PS50110">
    <property type="entry name" value="RESPONSE_REGULATORY"/>
    <property type="match status" value="1"/>
</dbReference>
<dbReference type="Gene3D" id="2.40.50.1020">
    <property type="entry name" value="LytTr DNA-binding domain"/>
    <property type="match status" value="1"/>
</dbReference>
<dbReference type="PANTHER" id="PTHR37299:SF1">
    <property type="entry name" value="STAGE 0 SPORULATION PROTEIN A HOMOLOG"/>
    <property type="match status" value="1"/>
</dbReference>
<dbReference type="GO" id="GO:0000156">
    <property type="term" value="F:phosphorelay response regulator activity"/>
    <property type="evidence" value="ECO:0007669"/>
    <property type="project" value="InterPro"/>
</dbReference>
<dbReference type="PANTHER" id="PTHR37299">
    <property type="entry name" value="TRANSCRIPTIONAL REGULATOR-RELATED"/>
    <property type="match status" value="1"/>
</dbReference>
<dbReference type="AlphaFoldDB" id="A0A939GC64"/>
<accession>A0A939GC64</accession>
<dbReference type="Pfam" id="PF04397">
    <property type="entry name" value="LytTR"/>
    <property type="match status" value="1"/>
</dbReference>
<dbReference type="GO" id="GO:0003677">
    <property type="term" value="F:DNA binding"/>
    <property type="evidence" value="ECO:0007669"/>
    <property type="project" value="InterPro"/>
</dbReference>
<dbReference type="InterPro" id="IPR011006">
    <property type="entry name" value="CheY-like_superfamily"/>
</dbReference>
<dbReference type="PROSITE" id="PS50930">
    <property type="entry name" value="HTH_LYTTR"/>
    <property type="match status" value="1"/>
</dbReference>
<dbReference type="InterPro" id="IPR046947">
    <property type="entry name" value="LytR-like"/>
</dbReference>
<gene>
    <name evidence="4" type="ORF">J2I47_07335</name>
</gene>
<dbReference type="Gene3D" id="3.40.50.2300">
    <property type="match status" value="1"/>
</dbReference>
<evidence type="ECO:0000259" key="2">
    <source>
        <dbReference type="PROSITE" id="PS50110"/>
    </source>
</evidence>
<evidence type="ECO:0000259" key="3">
    <source>
        <dbReference type="PROSITE" id="PS50930"/>
    </source>
</evidence>
<reference evidence="4" key="1">
    <citation type="submission" date="2021-03" db="EMBL/GenBank/DDBJ databases">
        <title>Fibrella sp. HMF5335 genome sequencing and assembly.</title>
        <authorList>
            <person name="Kang H."/>
            <person name="Kim H."/>
            <person name="Bae S."/>
            <person name="Joh K."/>
        </authorList>
    </citation>
    <scope>NUCLEOTIDE SEQUENCE</scope>
    <source>
        <strain evidence="4">HMF5335</strain>
    </source>
</reference>
<feature type="domain" description="HTH LytTR-type" evidence="3">
    <location>
        <begin position="135"/>
        <end position="237"/>
    </location>
</feature>
<feature type="domain" description="Response regulatory" evidence="2">
    <location>
        <begin position="4"/>
        <end position="117"/>
    </location>
</feature>
<dbReference type="SMART" id="SM00448">
    <property type="entry name" value="REC"/>
    <property type="match status" value="1"/>
</dbReference>
<evidence type="ECO:0000313" key="5">
    <source>
        <dbReference type="Proteomes" id="UP000664034"/>
    </source>
</evidence>
<sequence>MAMTCLILDDEEICVNQLRRYIEKVPTLSLKAFFTDPNEALLYLETDKVDVIFLDMEMPNYDIDGLDFVRIMGDRQHYIFTTAYPEYALPSYEYNAIDFLHKPYSFERFMKAVQRAKQLLGISIRDDASATDSYMFIRVEGKLQRVDFDDICWVESERNGIWFYTETDRFNSPLTISDAETRLPKNQFVRIHKSYIIPVSKAEVIDKDTLCIRRQGKLHEIPIGDTYRKEFINSIGTKIMKK</sequence>
<dbReference type="SMART" id="SM00850">
    <property type="entry name" value="LytTR"/>
    <property type="match status" value="1"/>
</dbReference>
<evidence type="ECO:0000256" key="1">
    <source>
        <dbReference type="PROSITE-ProRule" id="PRU00169"/>
    </source>
</evidence>
<dbReference type="InterPro" id="IPR007492">
    <property type="entry name" value="LytTR_DNA-bd_dom"/>
</dbReference>
<dbReference type="InterPro" id="IPR001789">
    <property type="entry name" value="Sig_transdc_resp-reg_receiver"/>
</dbReference>
<dbReference type="EMBL" id="JAFMYV010000003">
    <property type="protein sequence ID" value="MBO0936357.1"/>
    <property type="molecule type" value="Genomic_DNA"/>
</dbReference>
<organism evidence="4 5">
    <name type="scientific">Fibrella rubiginis</name>
    <dbReference type="NCBI Taxonomy" id="2817060"/>
    <lineage>
        <taxon>Bacteria</taxon>
        <taxon>Pseudomonadati</taxon>
        <taxon>Bacteroidota</taxon>
        <taxon>Cytophagia</taxon>
        <taxon>Cytophagales</taxon>
        <taxon>Spirosomataceae</taxon>
        <taxon>Fibrella</taxon>
    </lineage>
</organism>
<comment type="caution">
    <text evidence="4">The sequence shown here is derived from an EMBL/GenBank/DDBJ whole genome shotgun (WGS) entry which is preliminary data.</text>
</comment>
<dbReference type="Proteomes" id="UP000664034">
    <property type="component" value="Unassembled WGS sequence"/>
</dbReference>
<proteinExistence type="predicted"/>
<protein>
    <submittedName>
        <fullName evidence="4">Response regulator transcription factor</fullName>
    </submittedName>
</protein>
<evidence type="ECO:0000313" key="4">
    <source>
        <dbReference type="EMBL" id="MBO0936357.1"/>
    </source>
</evidence>
<dbReference type="Pfam" id="PF00072">
    <property type="entry name" value="Response_reg"/>
    <property type="match status" value="1"/>
</dbReference>
<name>A0A939GC64_9BACT</name>
<dbReference type="SUPFAM" id="SSF52172">
    <property type="entry name" value="CheY-like"/>
    <property type="match status" value="1"/>
</dbReference>